<evidence type="ECO:0000256" key="1">
    <source>
        <dbReference type="SAM" id="MobiDB-lite"/>
    </source>
</evidence>
<feature type="compositionally biased region" description="Basic and acidic residues" evidence="1">
    <location>
        <begin position="1"/>
        <end position="10"/>
    </location>
</feature>
<feature type="region of interest" description="Disordered" evidence="1">
    <location>
        <begin position="1"/>
        <end position="21"/>
    </location>
</feature>
<proteinExistence type="predicted"/>
<dbReference type="EMBL" id="AGNL01003021">
    <property type="protein sequence ID" value="EJK75286.1"/>
    <property type="molecule type" value="Genomic_DNA"/>
</dbReference>
<dbReference type="AlphaFoldDB" id="K0TLG8"/>
<protein>
    <submittedName>
        <fullName evidence="2">Uncharacterized protein</fullName>
    </submittedName>
</protein>
<name>K0TLG8_THAOC</name>
<comment type="caution">
    <text evidence="2">The sequence shown here is derived from an EMBL/GenBank/DDBJ whole genome shotgun (WGS) entry which is preliminary data.</text>
</comment>
<reference evidence="2 3" key="1">
    <citation type="journal article" date="2012" name="Genome Biol.">
        <title>Genome and low-iron response of an oceanic diatom adapted to chronic iron limitation.</title>
        <authorList>
            <person name="Lommer M."/>
            <person name="Specht M."/>
            <person name="Roy A.S."/>
            <person name="Kraemer L."/>
            <person name="Andreson R."/>
            <person name="Gutowska M.A."/>
            <person name="Wolf J."/>
            <person name="Bergner S.V."/>
            <person name="Schilhabel M.B."/>
            <person name="Klostermeier U.C."/>
            <person name="Beiko R.G."/>
            <person name="Rosenstiel P."/>
            <person name="Hippler M."/>
            <person name="Laroche J."/>
        </authorList>
    </citation>
    <scope>NUCLEOTIDE SEQUENCE [LARGE SCALE GENOMIC DNA]</scope>
    <source>
        <strain evidence="2 3">CCMP1005</strain>
    </source>
</reference>
<sequence length="202" mass="22544">MSDHDLKTTETVETPYPNEPMAMKREAPLLLVSSNPGFNHSKNSAPPKLFLGVPSKKAASKEQIEDELFSCVTFSDPRAVFGATTGSILLGRVPSTRRRVHWVGPWPPSTSNNHRCTDAADNHRSVGSDVRATHVRLRRVRLLHAAAPRSPKIESSQIRQMIREENTLLFGRHLLDSAVGRWFPATWRPSLTRSVGRSTLYA</sequence>
<gene>
    <name evidence="2" type="ORF">THAOC_02994</name>
</gene>
<keyword evidence="3" id="KW-1185">Reference proteome</keyword>
<evidence type="ECO:0000313" key="3">
    <source>
        <dbReference type="Proteomes" id="UP000266841"/>
    </source>
</evidence>
<accession>K0TLG8</accession>
<organism evidence="2 3">
    <name type="scientific">Thalassiosira oceanica</name>
    <name type="common">Marine diatom</name>
    <dbReference type="NCBI Taxonomy" id="159749"/>
    <lineage>
        <taxon>Eukaryota</taxon>
        <taxon>Sar</taxon>
        <taxon>Stramenopiles</taxon>
        <taxon>Ochrophyta</taxon>
        <taxon>Bacillariophyta</taxon>
        <taxon>Coscinodiscophyceae</taxon>
        <taxon>Thalassiosirophycidae</taxon>
        <taxon>Thalassiosirales</taxon>
        <taxon>Thalassiosiraceae</taxon>
        <taxon>Thalassiosira</taxon>
    </lineage>
</organism>
<dbReference type="Proteomes" id="UP000266841">
    <property type="component" value="Unassembled WGS sequence"/>
</dbReference>
<evidence type="ECO:0000313" key="2">
    <source>
        <dbReference type="EMBL" id="EJK75286.1"/>
    </source>
</evidence>